<reference evidence="2 3" key="1">
    <citation type="submission" date="2015-09" db="EMBL/GenBank/DDBJ databases">
        <authorList>
            <consortium name="Pathogen Informatics"/>
        </authorList>
    </citation>
    <scope>NUCLEOTIDE SEQUENCE [LARGE SCALE GENOMIC DNA]</scope>
    <source>
        <strain evidence="2 3">2789STDY5834858</strain>
    </source>
</reference>
<feature type="transmembrane region" description="Helical" evidence="1">
    <location>
        <begin position="204"/>
        <end position="225"/>
    </location>
</feature>
<dbReference type="EMBL" id="CYZR01000006">
    <property type="protein sequence ID" value="CUO10968.1"/>
    <property type="molecule type" value="Genomic_DNA"/>
</dbReference>
<feature type="transmembrane region" description="Helical" evidence="1">
    <location>
        <begin position="265"/>
        <end position="286"/>
    </location>
</feature>
<feature type="transmembrane region" description="Helical" evidence="1">
    <location>
        <begin position="155"/>
        <end position="172"/>
    </location>
</feature>
<comment type="caution">
    <text evidence="2">The sequence shown here is derived from an EMBL/GenBank/DDBJ whole genome shotgun (WGS) entry which is preliminary data.</text>
</comment>
<keyword evidence="1" id="KW-1133">Transmembrane helix</keyword>
<evidence type="ECO:0000313" key="3">
    <source>
        <dbReference type="Proteomes" id="UP000095488"/>
    </source>
</evidence>
<name>A0ABM9US28_SARVE</name>
<feature type="transmembrane region" description="Helical" evidence="1">
    <location>
        <begin position="237"/>
        <end position="253"/>
    </location>
</feature>
<dbReference type="InterPro" id="IPR007163">
    <property type="entry name" value="VCA0040-like"/>
</dbReference>
<dbReference type="Proteomes" id="UP000095488">
    <property type="component" value="Unassembled WGS sequence"/>
</dbReference>
<evidence type="ECO:0000313" key="2">
    <source>
        <dbReference type="EMBL" id="CUO10968.1"/>
    </source>
</evidence>
<sequence>MIILNFIRGIFMAMADSVPGVSGGTIAFILGFYDEFISSLDTITSKNRSKKERKRALSFLIKIGLGWVFGFILSVIFISAIFESQIYKISSLFVGFIIFSLPLIIIEERKSIIGKYKNILWTVLGLALVVLITYFNPVSSDATNSISFANPNLILYIYVLICGIIAISAMILPGISGSTLLLIFGLYVPIISSIKEILHFNFSYFPIVFVFAIGVIIGILSIIKLIKKLLITKRSQLIYFILGLMLGSIYAVFMGPTTLEIPKPAMTFSTFSIIFFLIGGAIILLLQKTKTAFKKNSMKKTKIKCETSKVN</sequence>
<feature type="transmembrane region" description="Helical" evidence="1">
    <location>
        <begin position="179"/>
        <end position="198"/>
    </location>
</feature>
<feature type="transmembrane region" description="Helical" evidence="1">
    <location>
        <begin position="86"/>
        <end position="106"/>
    </location>
</feature>
<dbReference type="RefSeq" id="WP_055259890.1">
    <property type="nucleotide sequence ID" value="NZ_CABIXL010000006.1"/>
</dbReference>
<protein>
    <submittedName>
        <fullName evidence="2">Domain of uncharacterized function (DUF368)</fullName>
    </submittedName>
</protein>
<proteinExistence type="predicted"/>
<feature type="transmembrane region" description="Helical" evidence="1">
    <location>
        <begin position="56"/>
        <end position="80"/>
    </location>
</feature>
<dbReference type="PANTHER" id="PTHR37308:SF1">
    <property type="entry name" value="POLYPRENYL-PHOSPHATE TRANSPORTER"/>
    <property type="match status" value="1"/>
</dbReference>
<evidence type="ECO:0000256" key="1">
    <source>
        <dbReference type="SAM" id="Phobius"/>
    </source>
</evidence>
<feature type="transmembrane region" description="Helical" evidence="1">
    <location>
        <begin position="118"/>
        <end position="135"/>
    </location>
</feature>
<dbReference type="Pfam" id="PF04018">
    <property type="entry name" value="VCA0040-like"/>
    <property type="match status" value="1"/>
</dbReference>
<organism evidence="2 3">
    <name type="scientific">Sarcina ventriculi</name>
    <name type="common">Clostridium ventriculi</name>
    <dbReference type="NCBI Taxonomy" id="1267"/>
    <lineage>
        <taxon>Bacteria</taxon>
        <taxon>Bacillati</taxon>
        <taxon>Bacillota</taxon>
        <taxon>Clostridia</taxon>
        <taxon>Eubacteriales</taxon>
        <taxon>Clostridiaceae</taxon>
        <taxon>Sarcina</taxon>
    </lineage>
</organism>
<keyword evidence="1" id="KW-0812">Transmembrane</keyword>
<keyword evidence="3" id="KW-1185">Reference proteome</keyword>
<accession>A0ABM9US28</accession>
<dbReference type="PANTHER" id="PTHR37308">
    <property type="entry name" value="INTEGRAL MEMBRANE PROTEIN"/>
    <property type="match status" value="1"/>
</dbReference>
<gene>
    <name evidence="2" type="ORF">ERS852473_01931</name>
</gene>
<keyword evidence="1" id="KW-0472">Membrane</keyword>